<dbReference type="AlphaFoldDB" id="A0AAE0ZMQ4"/>
<sequence length="294" mass="33276">MATSSWPVSDGKLRQLKEETQQDVSLRTAINYTVMGWPTYKQDVMLAARDLFDFRNEVRWTFAKGRQNCHSILHEKRNIGPYTRWTPWHYQMQRTCKPRSESRRTGLWSSTMNNLASCPTDAFTSPCKPRSHPKPRHGKQSVTEEILRQKNMSPADLEPGDQVLLKKGEGEKGWNQPGEVVGQCAPRSYIISTPDGQLRRNRKHLMLQKTPHKNHPGGGLQTAPVPQEPAPPIPWPVQRARQILVIRPASPVEPSHQPEPSSSSPVSAKIPPEKSTQPYCTRSGSAVVKPIRYQ</sequence>
<keyword evidence="3" id="KW-1185">Reference proteome</keyword>
<organism evidence="2 3">
    <name type="scientific">Elysia crispata</name>
    <name type="common">lettuce slug</name>
    <dbReference type="NCBI Taxonomy" id="231223"/>
    <lineage>
        <taxon>Eukaryota</taxon>
        <taxon>Metazoa</taxon>
        <taxon>Spiralia</taxon>
        <taxon>Lophotrochozoa</taxon>
        <taxon>Mollusca</taxon>
        <taxon>Gastropoda</taxon>
        <taxon>Heterobranchia</taxon>
        <taxon>Euthyneura</taxon>
        <taxon>Panpulmonata</taxon>
        <taxon>Sacoglossa</taxon>
        <taxon>Placobranchoidea</taxon>
        <taxon>Plakobranchidae</taxon>
        <taxon>Elysia</taxon>
    </lineage>
</organism>
<dbReference type="Proteomes" id="UP001283361">
    <property type="component" value="Unassembled WGS sequence"/>
</dbReference>
<reference evidence="2" key="1">
    <citation type="journal article" date="2023" name="G3 (Bethesda)">
        <title>A reference genome for the long-term kleptoplast-retaining sea slug Elysia crispata morphotype clarki.</title>
        <authorList>
            <person name="Eastman K.E."/>
            <person name="Pendleton A.L."/>
            <person name="Shaikh M.A."/>
            <person name="Suttiyut T."/>
            <person name="Ogas R."/>
            <person name="Tomko P."/>
            <person name="Gavelis G."/>
            <person name="Widhalm J.R."/>
            <person name="Wisecaver J.H."/>
        </authorList>
    </citation>
    <scope>NUCLEOTIDE SEQUENCE</scope>
    <source>
        <strain evidence="2">ECLA1</strain>
    </source>
</reference>
<feature type="compositionally biased region" description="Low complexity" evidence="1">
    <location>
        <begin position="250"/>
        <end position="270"/>
    </location>
</feature>
<evidence type="ECO:0000256" key="1">
    <source>
        <dbReference type="SAM" id="MobiDB-lite"/>
    </source>
</evidence>
<comment type="caution">
    <text evidence="2">The sequence shown here is derived from an EMBL/GenBank/DDBJ whole genome shotgun (WGS) entry which is preliminary data.</text>
</comment>
<dbReference type="EMBL" id="JAWDGP010003655">
    <property type="protein sequence ID" value="KAK3772190.1"/>
    <property type="molecule type" value="Genomic_DNA"/>
</dbReference>
<gene>
    <name evidence="2" type="ORF">RRG08_035230</name>
</gene>
<feature type="compositionally biased region" description="Polar residues" evidence="1">
    <location>
        <begin position="274"/>
        <end position="284"/>
    </location>
</feature>
<evidence type="ECO:0000313" key="2">
    <source>
        <dbReference type="EMBL" id="KAK3772190.1"/>
    </source>
</evidence>
<name>A0AAE0ZMQ4_9GAST</name>
<protein>
    <submittedName>
        <fullName evidence="2">Uncharacterized protein</fullName>
    </submittedName>
</protein>
<accession>A0AAE0ZMQ4</accession>
<feature type="region of interest" description="Disordered" evidence="1">
    <location>
        <begin position="246"/>
        <end position="294"/>
    </location>
</feature>
<proteinExistence type="predicted"/>
<evidence type="ECO:0000313" key="3">
    <source>
        <dbReference type="Proteomes" id="UP001283361"/>
    </source>
</evidence>